<dbReference type="Gene3D" id="3.90.25.10">
    <property type="entry name" value="UDP-galactose 4-epimerase, domain 1"/>
    <property type="match status" value="1"/>
</dbReference>
<dbReference type="PANTHER" id="PTHR43725">
    <property type="entry name" value="UDP-GLUCOSE 4-EPIMERASE"/>
    <property type="match status" value="1"/>
</dbReference>
<dbReference type="SUPFAM" id="SSF51735">
    <property type="entry name" value="NAD(P)-binding Rossmann-fold domains"/>
    <property type="match status" value="1"/>
</dbReference>
<accession>A0AA86J1E8</accession>
<comment type="subunit">
    <text evidence="10">Homodimer.</text>
</comment>
<sequence length="328" mass="36416">MTNLHVLVVGGAGYIGSHMVKHLAKTGCRVTTLDNLVSGHRDAVLHGDFVLGDIADKPMLQRLFATTQFDAVMHFASFIQVGESVQKPAMYYENNVTNTLNLLDTMRLSGVDKFIFSSTAATFGEPQYSPIDEQHPQLPINPYGRSKLFVERILDDYEHAYGLRSVCLRYFNAAGADPEGQLGERHDPETHLIPLILQAASGRRPSISLFGRDYDTPDGTCIRDYIHISDLCSAHWLALLSLMNGAGSQRYNLGNGQGFSVHEVIDSALRVTGRDIKVVDALRRFGDPARLVADATLATQQLGWQPRFSDLDIMLDHAWKWEQRMASG</sequence>
<evidence type="ECO:0000256" key="9">
    <source>
        <dbReference type="ARBA" id="ARBA00023277"/>
    </source>
</evidence>
<evidence type="ECO:0000313" key="12">
    <source>
        <dbReference type="EMBL" id="BET27243.1"/>
    </source>
</evidence>
<dbReference type="EMBL" id="AP028947">
    <property type="protein sequence ID" value="BET27243.1"/>
    <property type="molecule type" value="Genomic_DNA"/>
</dbReference>
<evidence type="ECO:0000256" key="1">
    <source>
        <dbReference type="ARBA" id="ARBA00000083"/>
    </source>
</evidence>
<dbReference type="RefSeq" id="WP_130557656.1">
    <property type="nucleotide sequence ID" value="NZ_AP028947.1"/>
</dbReference>
<keyword evidence="13" id="KW-1185">Reference proteome</keyword>
<dbReference type="InterPro" id="IPR036291">
    <property type="entry name" value="NAD(P)-bd_dom_sf"/>
</dbReference>
<evidence type="ECO:0000256" key="8">
    <source>
        <dbReference type="ARBA" id="ARBA00023235"/>
    </source>
</evidence>
<dbReference type="EC" id="5.1.3.2" evidence="5 10"/>
<keyword evidence="9 10" id="KW-0119">Carbohydrate metabolism</keyword>
<dbReference type="AlphaFoldDB" id="A0AA86J1E8"/>
<evidence type="ECO:0000256" key="5">
    <source>
        <dbReference type="ARBA" id="ARBA00013189"/>
    </source>
</evidence>
<evidence type="ECO:0000256" key="2">
    <source>
        <dbReference type="ARBA" id="ARBA00001911"/>
    </source>
</evidence>
<evidence type="ECO:0000256" key="4">
    <source>
        <dbReference type="ARBA" id="ARBA00007637"/>
    </source>
</evidence>
<dbReference type="PANTHER" id="PTHR43725:SF53">
    <property type="entry name" value="UDP-ARABINOSE 4-EPIMERASE 1"/>
    <property type="match status" value="1"/>
</dbReference>
<comment type="similarity">
    <text evidence="4 10">Belongs to the NAD(P)-dependent epimerase/dehydratase family.</text>
</comment>
<reference evidence="12 13" key="1">
    <citation type="submission" date="2023-10" db="EMBL/GenBank/DDBJ databases">
        <title>Complete Genome Sequence of Limnobacter thiooxidans CS-K2T, Isolated from freshwater lake sediments in Bavaria, Germany.</title>
        <authorList>
            <person name="Naruki M."/>
            <person name="Watanabe A."/>
            <person name="Warashina T."/>
            <person name="Morita T."/>
            <person name="Arakawa K."/>
        </authorList>
    </citation>
    <scope>NUCLEOTIDE SEQUENCE [LARGE SCALE GENOMIC DNA]</scope>
    <source>
        <strain evidence="12 13">CS-K2</strain>
    </source>
</reference>
<dbReference type="Gene3D" id="3.40.50.720">
    <property type="entry name" value="NAD(P)-binding Rossmann-like Domain"/>
    <property type="match status" value="1"/>
</dbReference>
<comment type="cofactor">
    <cofactor evidence="2 10">
        <name>NAD(+)</name>
        <dbReference type="ChEBI" id="CHEBI:57540"/>
    </cofactor>
</comment>
<dbReference type="GO" id="GO:0033499">
    <property type="term" value="P:galactose catabolic process via UDP-galactose, Leloir pathway"/>
    <property type="evidence" value="ECO:0007669"/>
    <property type="project" value="TreeGrafter"/>
</dbReference>
<evidence type="ECO:0000256" key="6">
    <source>
        <dbReference type="ARBA" id="ARBA00018569"/>
    </source>
</evidence>
<gene>
    <name evidence="12" type="primary">galE_2</name>
    <name evidence="12" type="ORF">RGQ30_27440</name>
</gene>
<organism evidence="12 13">
    <name type="scientific">Limnobacter thiooxidans</name>
    <dbReference type="NCBI Taxonomy" id="131080"/>
    <lineage>
        <taxon>Bacteria</taxon>
        <taxon>Pseudomonadati</taxon>
        <taxon>Pseudomonadota</taxon>
        <taxon>Betaproteobacteria</taxon>
        <taxon>Burkholderiales</taxon>
        <taxon>Burkholderiaceae</taxon>
        <taxon>Limnobacter</taxon>
    </lineage>
</organism>
<dbReference type="InterPro" id="IPR005886">
    <property type="entry name" value="UDP_G4E"/>
</dbReference>
<evidence type="ECO:0000256" key="10">
    <source>
        <dbReference type="RuleBase" id="RU366046"/>
    </source>
</evidence>
<proteinExistence type="inferred from homology"/>
<dbReference type="Pfam" id="PF01370">
    <property type="entry name" value="Epimerase"/>
    <property type="match status" value="1"/>
</dbReference>
<comment type="catalytic activity">
    <reaction evidence="1 10">
        <text>UDP-alpha-D-glucose = UDP-alpha-D-galactose</text>
        <dbReference type="Rhea" id="RHEA:22168"/>
        <dbReference type="ChEBI" id="CHEBI:58885"/>
        <dbReference type="ChEBI" id="CHEBI:66914"/>
        <dbReference type="EC" id="5.1.3.2"/>
    </reaction>
</comment>
<dbReference type="CDD" id="cd05247">
    <property type="entry name" value="UDP_G4E_1_SDR_e"/>
    <property type="match status" value="1"/>
</dbReference>
<protein>
    <recommendedName>
        <fullName evidence="6 10">UDP-glucose 4-epimerase</fullName>
        <ecNumber evidence="5 10">5.1.3.2</ecNumber>
    </recommendedName>
</protein>
<feature type="domain" description="NAD-dependent epimerase/dehydratase" evidence="11">
    <location>
        <begin position="6"/>
        <end position="254"/>
    </location>
</feature>
<dbReference type="NCBIfam" id="TIGR01179">
    <property type="entry name" value="galE"/>
    <property type="match status" value="1"/>
</dbReference>
<dbReference type="Proteomes" id="UP001329151">
    <property type="component" value="Chromosome"/>
</dbReference>
<keyword evidence="8 10" id="KW-0413">Isomerase</keyword>
<dbReference type="KEGG" id="lto:RGQ30_27440"/>
<keyword evidence="7 10" id="KW-0520">NAD</keyword>
<evidence type="ECO:0000256" key="7">
    <source>
        <dbReference type="ARBA" id="ARBA00023027"/>
    </source>
</evidence>
<evidence type="ECO:0000256" key="3">
    <source>
        <dbReference type="ARBA" id="ARBA00004947"/>
    </source>
</evidence>
<evidence type="ECO:0000313" key="13">
    <source>
        <dbReference type="Proteomes" id="UP001329151"/>
    </source>
</evidence>
<dbReference type="GO" id="GO:0003978">
    <property type="term" value="F:UDP-glucose 4-epimerase activity"/>
    <property type="evidence" value="ECO:0007669"/>
    <property type="project" value="UniProtKB-UniRule"/>
</dbReference>
<dbReference type="InterPro" id="IPR001509">
    <property type="entry name" value="Epimerase_deHydtase"/>
</dbReference>
<comment type="pathway">
    <text evidence="3 10">Carbohydrate metabolism; galactose metabolism.</text>
</comment>
<evidence type="ECO:0000259" key="11">
    <source>
        <dbReference type="Pfam" id="PF01370"/>
    </source>
</evidence>
<name>A0AA86J1E8_9BURK</name>